<evidence type="ECO:0000313" key="10">
    <source>
        <dbReference type="EMBL" id="HGS86531.1"/>
    </source>
</evidence>
<dbReference type="EMBL" id="DSXR01000038">
    <property type="protein sequence ID" value="HGS86531.1"/>
    <property type="molecule type" value="Genomic_DNA"/>
</dbReference>
<keyword evidence="5 7" id="KW-1133">Transmembrane helix</keyword>
<evidence type="ECO:0000256" key="5">
    <source>
        <dbReference type="ARBA" id="ARBA00022989"/>
    </source>
</evidence>
<dbReference type="InterPro" id="IPR003838">
    <property type="entry name" value="ABC3_permease_C"/>
</dbReference>
<feature type="transmembrane region" description="Helical" evidence="7">
    <location>
        <begin position="437"/>
        <end position="457"/>
    </location>
</feature>
<dbReference type="PANTHER" id="PTHR30489:SF0">
    <property type="entry name" value="LIPOPROTEIN-RELEASING SYSTEM TRANSMEMBRANE PROTEIN LOLE"/>
    <property type="match status" value="1"/>
</dbReference>
<feature type="transmembrane region" description="Helical" evidence="7">
    <location>
        <begin position="844"/>
        <end position="867"/>
    </location>
</feature>
<feature type="transmembrane region" description="Helical" evidence="7">
    <location>
        <begin position="339"/>
        <end position="372"/>
    </location>
</feature>
<name>A0A7C4Q0G3_9CHLR</name>
<protein>
    <submittedName>
        <fullName evidence="10">ABC transporter permease</fullName>
    </submittedName>
</protein>
<feature type="domain" description="ABC3 transporter permease C-terminal" evidence="8">
    <location>
        <begin position="297"/>
        <end position="421"/>
    </location>
</feature>
<feature type="domain" description="MacB-like periplasmic core" evidence="9">
    <location>
        <begin position="52"/>
        <end position="265"/>
    </location>
</feature>
<feature type="transmembrane region" description="Helical" evidence="7">
    <location>
        <begin position="53"/>
        <end position="73"/>
    </location>
</feature>
<evidence type="ECO:0000259" key="9">
    <source>
        <dbReference type="Pfam" id="PF12704"/>
    </source>
</evidence>
<comment type="caution">
    <text evidence="10">The sequence shown here is derived from an EMBL/GenBank/DDBJ whole genome shotgun (WGS) entry which is preliminary data.</text>
</comment>
<feature type="domain" description="MacB-like periplasmic core" evidence="9">
    <location>
        <begin position="520"/>
        <end position="724"/>
    </location>
</feature>
<dbReference type="Pfam" id="PF02687">
    <property type="entry name" value="FtsX"/>
    <property type="match status" value="2"/>
</dbReference>
<accession>A0A7C4Q0G3</accession>
<gene>
    <name evidence="10" type="ORF">ENT17_02825</name>
</gene>
<reference evidence="10" key="1">
    <citation type="journal article" date="2020" name="mSystems">
        <title>Genome- and Community-Level Interaction Insights into Carbon Utilization and Element Cycling Functions of Hydrothermarchaeota in Hydrothermal Sediment.</title>
        <authorList>
            <person name="Zhou Z."/>
            <person name="Liu Y."/>
            <person name="Xu W."/>
            <person name="Pan J."/>
            <person name="Luo Z.H."/>
            <person name="Li M."/>
        </authorList>
    </citation>
    <scope>NUCLEOTIDE SEQUENCE [LARGE SCALE GENOMIC DNA]</scope>
    <source>
        <strain evidence="10">SpSt-556</strain>
    </source>
</reference>
<feature type="domain" description="ABC3 transporter permease C-terminal" evidence="8">
    <location>
        <begin position="759"/>
        <end position="876"/>
    </location>
</feature>
<feature type="transmembrane region" description="Helical" evidence="7">
    <location>
        <begin position="469"/>
        <end position="499"/>
    </location>
</feature>
<comment type="subcellular location">
    <subcellularLocation>
        <location evidence="1">Cell membrane</location>
        <topology evidence="1">Multi-pass membrane protein</topology>
    </subcellularLocation>
</comment>
<dbReference type="GO" id="GO:0098797">
    <property type="term" value="C:plasma membrane protein complex"/>
    <property type="evidence" value="ECO:0007669"/>
    <property type="project" value="TreeGrafter"/>
</dbReference>
<evidence type="ECO:0000256" key="3">
    <source>
        <dbReference type="ARBA" id="ARBA00022475"/>
    </source>
</evidence>
<dbReference type="InterPro" id="IPR025857">
    <property type="entry name" value="MacB_PCD"/>
</dbReference>
<feature type="transmembrane region" description="Helical" evidence="7">
    <location>
        <begin position="755"/>
        <end position="781"/>
    </location>
</feature>
<evidence type="ECO:0000256" key="6">
    <source>
        <dbReference type="ARBA" id="ARBA00023136"/>
    </source>
</evidence>
<dbReference type="PANTHER" id="PTHR30489">
    <property type="entry name" value="LIPOPROTEIN-RELEASING SYSTEM TRANSMEMBRANE PROTEIN LOLE"/>
    <property type="match status" value="1"/>
</dbReference>
<proteinExistence type="inferred from homology"/>
<evidence type="ECO:0000259" key="8">
    <source>
        <dbReference type="Pfam" id="PF02687"/>
    </source>
</evidence>
<dbReference type="InterPro" id="IPR051447">
    <property type="entry name" value="Lipoprotein-release_system"/>
</dbReference>
<comment type="similarity">
    <text evidence="2">Belongs to the ABC-4 integral membrane protein family. LolC/E subfamily.</text>
</comment>
<keyword evidence="4 7" id="KW-0812">Transmembrane</keyword>
<dbReference type="GO" id="GO:0044874">
    <property type="term" value="P:lipoprotein localization to outer membrane"/>
    <property type="evidence" value="ECO:0007669"/>
    <property type="project" value="TreeGrafter"/>
</dbReference>
<feature type="transmembrane region" description="Helical" evidence="7">
    <location>
        <begin position="520"/>
        <end position="546"/>
    </location>
</feature>
<feature type="transmembrane region" description="Helical" evidence="7">
    <location>
        <begin position="802"/>
        <end position="824"/>
    </location>
</feature>
<evidence type="ECO:0000256" key="1">
    <source>
        <dbReference type="ARBA" id="ARBA00004651"/>
    </source>
</evidence>
<evidence type="ECO:0000256" key="7">
    <source>
        <dbReference type="SAM" id="Phobius"/>
    </source>
</evidence>
<keyword evidence="6 7" id="KW-0472">Membrane</keyword>
<evidence type="ECO:0000256" key="2">
    <source>
        <dbReference type="ARBA" id="ARBA00005236"/>
    </source>
</evidence>
<dbReference type="Pfam" id="PF12704">
    <property type="entry name" value="MacB_PCD"/>
    <property type="match status" value="2"/>
</dbReference>
<feature type="transmembrane region" description="Helical" evidence="7">
    <location>
        <begin position="392"/>
        <end position="416"/>
    </location>
</feature>
<organism evidence="10">
    <name type="scientific">Bellilinea caldifistulae</name>
    <dbReference type="NCBI Taxonomy" id="360411"/>
    <lineage>
        <taxon>Bacteria</taxon>
        <taxon>Bacillati</taxon>
        <taxon>Chloroflexota</taxon>
        <taxon>Anaerolineae</taxon>
        <taxon>Anaerolineales</taxon>
        <taxon>Anaerolineaceae</taxon>
        <taxon>Bellilinea</taxon>
    </lineage>
</organism>
<evidence type="ECO:0000256" key="4">
    <source>
        <dbReference type="ARBA" id="ARBA00022692"/>
    </source>
</evidence>
<feature type="transmembrane region" description="Helical" evidence="7">
    <location>
        <begin position="293"/>
        <end position="318"/>
    </location>
</feature>
<sequence>MKLFWNTAMAIKPMPCWIKCGKLVIDTRKKERAMNLYLTLAWRYLSGRKLRTALTTLAITFGVLVIFGMNTFLPTFVKAYQTQVMAVAGQVDVTITHKTGEAFDPSVLDKVRAVEGVEVASGSLERIINLPADYFDKDPQTFDRITALILKGVDPLAGRQMIAYNIVEGRFLEPDDRGAAVITRSLAREIGLKLDDTLALPTATGIAELKIVGILPERMTPGNEEVLVTLGEAQRLMNMPDRINIIDANFGTLDEARRADIQKRITETLGDQFKIGALETGSEIYTNLKNAQLIFVLMGFLALLMGGFIIFNTFRTIIAERRRDIGMLRALGANRRTIRWLIITEGLLQGVIGTAAGLVLGYLFGLLVLQLIVPISKQFLNITVGAPEVSPVLLLTSIVLGVGITVVAGLIPAYSASRITPLEALRPSLGKVNFKRVASVSFWAGVVLMALAAGILFSQQAALIGLGAVMFIVSLILMAPALINPIAVMFGSLLALIFARHGTAQLAEGNLTRQPGRATVTASTTMIALAVVVMMASILSSVALTFTRIMEKSLGSDYLLVPPTLAVWGSNTGASPMLAEDLRQIEGVELVSTLRFAAAQIGDIPVGVLGIDPDAYLQMESLTFTTGDPISAFQALKTERAMIINGVLATATGIQVGDEVELATPSGKKTYRVVGLATDYLNAKTTTAYISHANIALDFGRQEDVFFQINLKPNTDREKVESALMTLLKDYPQFKLLNGKAYVEENARMFDAVFIAMYAMAAFLAIPSLIAMVNTLAIGVLERTREIGMLRAVGANRRQVRAIILSEALILAAIGTAFGILAGLYMGVMSVKAFEAMGFPMQYIFPASGILAALAVGLLFGALAAIVPARQATRLDIVEALRYE</sequence>
<keyword evidence="3" id="KW-1003">Cell membrane</keyword>
<dbReference type="AlphaFoldDB" id="A0A7C4Q0G3"/>